<protein>
    <recommendedName>
        <fullName evidence="3">DUF5320 domain-containing protein</fullName>
    </recommendedName>
</protein>
<evidence type="ECO:0008006" key="3">
    <source>
        <dbReference type="Google" id="ProtNLM"/>
    </source>
</evidence>
<evidence type="ECO:0000313" key="2">
    <source>
        <dbReference type="EMBL" id="GAH63634.1"/>
    </source>
</evidence>
<dbReference type="AlphaFoldDB" id="X1IC01"/>
<comment type="caution">
    <text evidence="2">The sequence shown here is derived from an EMBL/GenBank/DDBJ whole genome shotgun (WGS) entry which is preliminary data.</text>
</comment>
<reference evidence="2" key="1">
    <citation type="journal article" date="2014" name="Front. Microbiol.">
        <title>High frequency of phylogenetically diverse reductive dehalogenase-homologous genes in deep subseafloor sedimentary metagenomes.</title>
        <authorList>
            <person name="Kawai M."/>
            <person name="Futagami T."/>
            <person name="Toyoda A."/>
            <person name="Takaki Y."/>
            <person name="Nishi S."/>
            <person name="Hori S."/>
            <person name="Arai W."/>
            <person name="Tsubouchi T."/>
            <person name="Morono Y."/>
            <person name="Uchiyama I."/>
            <person name="Ito T."/>
            <person name="Fujiyama A."/>
            <person name="Inagaki F."/>
            <person name="Takami H."/>
        </authorList>
    </citation>
    <scope>NUCLEOTIDE SEQUENCE</scope>
    <source>
        <strain evidence="2">Expedition CK06-06</strain>
    </source>
</reference>
<feature type="coiled-coil region" evidence="1">
    <location>
        <begin position="29"/>
        <end position="60"/>
    </location>
</feature>
<proteinExistence type="predicted"/>
<keyword evidence="1" id="KW-0175">Coiled coil</keyword>
<sequence length="61" mass="7558">MWHRRSWRFYFGIPSFGFYFHGRKPPPAKEEYLDMLQEYKKELEEELKEVEKEIDEVRGSS</sequence>
<evidence type="ECO:0000256" key="1">
    <source>
        <dbReference type="SAM" id="Coils"/>
    </source>
</evidence>
<dbReference type="EMBL" id="BARU01029134">
    <property type="protein sequence ID" value="GAH63634.1"/>
    <property type="molecule type" value="Genomic_DNA"/>
</dbReference>
<organism evidence="2">
    <name type="scientific">marine sediment metagenome</name>
    <dbReference type="NCBI Taxonomy" id="412755"/>
    <lineage>
        <taxon>unclassified sequences</taxon>
        <taxon>metagenomes</taxon>
        <taxon>ecological metagenomes</taxon>
    </lineage>
</organism>
<gene>
    <name evidence="2" type="ORF">S03H2_46410</name>
</gene>
<name>X1IC01_9ZZZZ</name>
<accession>X1IC01</accession>